<protein>
    <submittedName>
        <fullName evidence="1">Uncharacterized protein</fullName>
    </submittedName>
</protein>
<dbReference type="RefSeq" id="YP_009725281.1">
    <property type="nucleotide sequence ID" value="NC_004927.2"/>
</dbReference>
<sequence length="58" mass="6654">MKAPAKGSGYSLEGYGRVLVKSGPSPEHPYVWCSLGYEDGEEQFEEIHIEEFKERRIH</sequence>
<evidence type="ECO:0000313" key="2">
    <source>
        <dbReference type="Proteomes" id="UP000001309"/>
    </source>
</evidence>
<gene>
    <name evidence="1" type="ORF">HfxHF1_160</name>
</gene>
<name>A0A6B9PUP9_9CAUD</name>
<dbReference type="Proteomes" id="UP000001309">
    <property type="component" value="Segment"/>
</dbReference>
<dbReference type="GeneID" id="43578446"/>
<accession>A0A6B9PUP9</accession>
<keyword evidence="2" id="KW-1185">Reference proteome</keyword>
<dbReference type="KEGG" id="vg:43578446"/>
<reference evidence="1 2" key="1">
    <citation type="journal article" date="2004" name="J. Bacteriol.">
        <title>Haloviruses HF1 and HF2: evidence for a recent and large recombination event.</title>
        <authorList>
            <person name="Tang S.L."/>
            <person name="Nuttall S."/>
            <person name="Dyall-Smith M."/>
        </authorList>
    </citation>
    <scope>NUCLEOTIDE SEQUENCE [LARGE SCALE GENOMIC DNA]</scope>
</reference>
<evidence type="ECO:0000313" key="1">
    <source>
        <dbReference type="EMBL" id="QHD55923.1"/>
    </source>
</evidence>
<organism evidence="1 2">
    <name type="scientific">Halophage HF1</name>
    <dbReference type="NCBI Taxonomy" id="2847106"/>
    <lineage>
        <taxon>Viruses</taxon>
        <taxon>Duplodnaviria</taxon>
        <taxon>Heunggongvirae</taxon>
        <taxon>Uroviricota</taxon>
        <taxon>Caudoviricetes</taxon>
        <taxon>Thumleimavirales</taxon>
        <taxon>Hafunaviridae</taxon>
        <taxon>Haloferacalesvirus</taxon>
        <taxon>Haloferacalesvirus moolapense</taxon>
        <taxon>Haloferacalesvirus HF1</taxon>
    </lineage>
</organism>
<proteinExistence type="predicted"/>
<dbReference type="EMBL" id="AY190604">
    <property type="protein sequence ID" value="QHD55923.1"/>
    <property type="molecule type" value="Genomic_DNA"/>
</dbReference>